<proteinExistence type="predicted"/>
<organism evidence="1 2">
    <name type="scientific">Dichanthelium oligosanthes</name>
    <dbReference type="NCBI Taxonomy" id="888268"/>
    <lineage>
        <taxon>Eukaryota</taxon>
        <taxon>Viridiplantae</taxon>
        <taxon>Streptophyta</taxon>
        <taxon>Embryophyta</taxon>
        <taxon>Tracheophyta</taxon>
        <taxon>Spermatophyta</taxon>
        <taxon>Magnoliopsida</taxon>
        <taxon>Liliopsida</taxon>
        <taxon>Poales</taxon>
        <taxon>Poaceae</taxon>
        <taxon>PACMAD clade</taxon>
        <taxon>Panicoideae</taxon>
        <taxon>Panicodae</taxon>
        <taxon>Paniceae</taxon>
        <taxon>Dichantheliinae</taxon>
        <taxon>Dichanthelium</taxon>
    </lineage>
</organism>
<protein>
    <submittedName>
        <fullName evidence="1">Uncharacterized protein</fullName>
    </submittedName>
</protein>
<dbReference type="EMBL" id="LWDX02051566">
    <property type="protein sequence ID" value="OEL20173.1"/>
    <property type="molecule type" value="Genomic_DNA"/>
</dbReference>
<gene>
    <name evidence="1" type="ORF">BAE44_0018808</name>
</gene>
<dbReference type="AlphaFoldDB" id="A0A1E5V4T9"/>
<keyword evidence="2" id="KW-1185">Reference proteome</keyword>
<reference evidence="1 2" key="1">
    <citation type="submission" date="2016-09" db="EMBL/GenBank/DDBJ databases">
        <title>The draft genome of Dichanthelium oligosanthes: A C3 panicoid grass species.</title>
        <authorList>
            <person name="Studer A.J."/>
            <person name="Schnable J.C."/>
            <person name="Brutnell T.P."/>
        </authorList>
    </citation>
    <scope>NUCLEOTIDE SEQUENCE [LARGE SCALE GENOMIC DNA]</scope>
    <source>
        <strain evidence="2">cv. Kellogg 1175</strain>
        <tissue evidence="1">Leaf</tissue>
    </source>
</reference>
<evidence type="ECO:0000313" key="2">
    <source>
        <dbReference type="Proteomes" id="UP000095767"/>
    </source>
</evidence>
<dbReference type="Proteomes" id="UP000095767">
    <property type="component" value="Unassembled WGS sequence"/>
</dbReference>
<sequence length="90" mass="10133">MVVDELGSKGEPIKLLGVSARFGITCGAIVKDKLHDKITMTNWKKVPDTKKDVLFAKLKERFQFPEGQEKFARRFVEGLLGNVSRTRGLI</sequence>
<comment type="caution">
    <text evidence="1">The sequence shown here is derived from an EMBL/GenBank/DDBJ whole genome shotgun (WGS) entry which is preliminary data.</text>
</comment>
<evidence type="ECO:0000313" key="1">
    <source>
        <dbReference type="EMBL" id="OEL20173.1"/>
    </source>
</evidence>
<dbReference type="OrthoDB" id="10439449at2759"/>
<name>A0A1E5V4T9_9POAL</name>
<accession>A0A1E5V4T9</accession>